<dbReference type="InterPro" id="IPR022761">
    <property type="entry name" value="Fumarate_lyase_N"/>
</dbReference>
<proteinExistence type="predicted"/>
<dbReference type="EMBL" id="BARS01044603">
    <property type="protein sequence ID" value="GAG37957.1"/>
    <property type="molecule type" value="Genomic_DNA"/>
</dbReference>
<evidence type="ECO:0000313" key="2">
    <source>
        <dbReference type="EMBL" id="GAG37957.1"/>
    </source>
</evidence>
<comment type="caution">
    <text evidence="2">The sequence shown here is derived from an EMBL/GenBank/DDBJ whole genome shotgun (WGS) entry which is preliminary data.</text>
</comment>
<feature type="non-terminal residue" evidence="2">
    <location>
        <position position="1"/>
    </location>
</feature>
<dbReference type="InterPro" id="IPR020557">
    <property type="entry name" value="Fumarate_lyase_CS"/>
</dbReference>
<feature type="domain" description="Fumarate lyase N-terminal" evidence="1">
    <location>
        <begin position="5"/>
        <end position="206"/>
    </location>
</feature>
<dbReference type="InterPro" id="IPR000362">
    <property type="entry name" value="Fumarate_lyase_fam"/>
</dbReference>
<dbReference type="PROSITE" id="PS00163">
    <property type="entry name" value="FUMARATE_LYASES"/>
    <property type="match status" value="1"/>
</dbReference>
<dbReference type="GO" id="GO:0042450">
    <property type="term" value="P:L-arginine biosynthetic process via ornithine"/>
    <property type="evidence" value="ECO:0007669"/>
    <property type="project" value="InterPro"/>
</dbReference>
<dbReference type="FunFam" id="1.20.200.10:FF:000015">
    <property type="entry name" value="argininosuccinate lyase isoform X2"/>
    <property type="match status" value="1"/>
</dbReference>
<name>X0XRM9_9ZZZZ</name>
<dbReference type="InterPro" id="IPR008948">
    <property type="entry name" value="L-Aspartase-like"/>
</dbReference>
<dbReference type="NCBIfam" id="TIGR00838">
    <property type="entry name" value="argH"/>
    <property type="match status" value="1"/>
</dbReference>
<dbReference type="SUPFAM" id="SSF48557">
    <property type="entry name" value="L-aspartase-like"/>
    <property type="match status" value="1"/>
</dbReference>
<sequence length="249" mass="28085">KKVGRVANRLHAARSRNDQVVNDTRMYCKDKIDMLVKSATLLQVSILGAARKYFGFIIPGYTHLEHAQPVLFSHILLAYIEMLERDKTRLHDDRKRTDVLVSGSGALSGTALPIDRVYLKKLLGFKAIAKNSIDAVSDRDFIVELLAVLSIMSMHLSRIAEDLILYGTKEFGFVEIDERYCTGSSLMPQKKNPDVLELIRGRTSQVYSNLISVAGMLKGLPLSYNRDMQLDKEPLFNSVEIVDEELKLL</sequence>
<dbReference type="Pfam" id="PF00206">
    <property type="entry name" value="Lyase_1"/>
    <property type="match status" value="1"/>
</dbReference>
<dbReference type="CDD" id="cd01359">
    <property type="entry name" value="Argininosuccinate_lyase"/>
    <property type="match status" value="1"/>
</dbReference>
<dbReference type="PANTHER" id="PTHR43814:SF1">
    <property type="entry name" value="ARGININOSUCCINATE LYASE"/>
    <property type="match status" value="1"/>
</dbReference>
<protein>
    <recommendedName>
        <fullName evidence="1">Fumarate lyase N-terminal domain-containing protein</fullName>
    </recommendedName>
</protein>
<reference evidence="2" key="1">
    <citation type="journal article" date="2014" name="Front. Microbiol.">
        <title>High frequency of phylogenetically diverse reductive dehalogenase-homologous genes in deep subseafloor sedimentary metagenomes.</title>
        <authorList>
            <person name="Kawai M."/>
            <person name="Futagami T."/>
            <person name="Toyoda A."/>
            <person name="Takaki Y."/>
            <person name="Nishi S."/>
            <person name="Hori S."/>
            <person name="Arai W."/>
            <person name="Tsubouchi T."/>
            <person name="Morono Y."/>
            <person name="Uchiyama I."/>
            <person name="Ito T."/>
            <person name="Fujiyama A."/>
            <person name="Inagaki F."/>
            <person name="Takami H."/>
        </authorList>
    </citation>
    <scope>NUCLEOTIDE SEQUENCE</scope>
    <source>
        <strain evidence="2">Expedition CK06-06</strain>
    </source>
</reference>
<accession>X0XRM9</accession>
<evidence type="ECO:0000259" key="1">
    <source>
        <dbReference type="Pfam" id="PF00206"/>
    </source>
</evidence>
<dbReference type="GO" id="GO:0005829">
    <property type="term" value="C:cytosol"/>
    <property type="evidence" value="ECO:0007669"/>
    <property type="project" value="TreeGrafter"/>
</dbReference>
<dbReference type="PRINTS" id="PR00145">
    <property type="entry name" value="ARGSUCLYASE"/>
</dbReference>
<organism evidence="2">
    <name type="scientific">marine sediment metagenome</name>
    <dbReference type="NCBI Taxonomy" id="412755"/>
    <lineage>
        <taxon>unclassified sequences</taxon>
        <taxon>metagenomes</taxon>
        <taxon>ecological metagenomes</taxon>
    </lineage>
</organism>
<feature type="non-terminal residue" evidence="2">
    <location>
        <position position="249"/>
    </location>
</feature>
<gene>
    <name evidence="2" type="ORF">S01H1_67356</name>
</gene>
<dbReference type="Gene3D" id="1.20.200.10">
    <property type="entry name" value="Fumarase/aspartase (Central domain)"/>
    <property type="match status" value="1"/>
</dbReference>
<dbReference type="PRINTS" id="PR00149">
    <property type="entry name" value="FUMRATELYASE"/>
</dbReference>
<dbReference type="PANTHER" id="PTHR43814">
    <property type="entry name" value="ARGININOSUCCINATE LYASE"/>
    <property type="match status" value="1"/>
</dbReference>
<dbReference type="InterPro" id="IPR009049">
    <property type="entry name" value="Argininosuccinate_lyase"/>
</dbReference>
<dbReference type="GO" id="GO:0004056">
    <property type="term" value="F:argininosuccinate lyase activity"/>
    <property type="evidence" value="ECO:0007669"/>
    <property type="project" value="InterPro"/>
</dbReference>
<dbReference type="AlphaFoldDB" id="X0XRM9"/>